<keyword evidence="3" id="KW-1185">Reference proteome</keyword>
<feature type="compositionally biased region" description="Basic and acidic residues" evidence="1">
    <location>
        <begin position="1"/>
        <end position="37"/>
    </location>
</feature>
<protein>
    <submittedName>
        <fullName evidence="2">Uncharacterized protein</fullName>
    </submittedName>
</protein>
<dbReference type="Proteomes" id="UP000246991">
    <property type="component" value="Unassembled WGS sequence"/>
</dbReference>
<evidence type="ECO:0000313" key="3">
    <source>
        <dbReference type="Proteomes" id="UP000246991"/>
    </source>
</evidence>
<evidence type="ECO:0000313" key="2">
    <source>
        <dbReference type="EMBL" id="PWW79316.1"/>
    </source>
</evidence>
<name>A0A317T1M0_9PEZI</name>
<sequence length="74" mass="8409">MQGEEKVEMEKQERVERRNRRGIQEREGETEGMEYKGGKGKGRGGKERKKRVGEKDKDSEGGLLGKVFGRNGVE</sequence>
<feature type="region of interest" description="Disordered" evidence="1">
    <location>
        <begin position="1"/>
        <end position="74"/>
    </location>
</feature>
<organism evidence="2 3">
    <name type="scientific">Tuber magnatum</name>
    <name type="common">white Piedmont truffle</name>
    <dbReference type="NCBI Taxonomy" id="42249"/>
    <lineage>
        <taxon>Eukaryota</taxon>
        <taxon>Fungi</taxon>
        <taxon>Dikarya</taxon>
        <taxon>Ascomycota</taxon>
        <taxon>Pezizomycotina</taxon>
        <taxon>Pezizomycetes</taxon>
        <taxon>Pezizales</taxon>
        <taxon>Tuberaceae</taxon>
        <taxon>Tuber</taxon>
    </lineage>
</organism>
<feature type="compositionally biased region" description="Basic residues" evidence="1">
    <location>
        <begin position="38"/>
        <end position="52"/>
    </location>
</feature>
<accession>A0A317T1M0</accession>
<comment type="caution">
    <text evidence="2">The sequence shown here is derived from an EMBL/GenBank/DDBJ whole genome shotgun (WGS) entry which is preliminary data.</text>
</comment>
<evidence type="ECO:0000256" key="1">
    <source>
        <dbReference type="SAM" id="MobiDB-lite"/>
    </source>
</evidence>
<reference evidence="2 3" key="1">
    <citation type="submission" date="2018-03" db="EMBL/GenBank/DDBJ databases">
        <title>Genomes of Pezizomycetes fungi and the evolution of truffles.</title>
        <authorList>
            <person name="Murat C."/>
            <person name="Payen T."/>
            <person name="Noel B."/>
            <person name="Kuo A."/>
            <person name="Martin F.M."/>
        </authorList>
    </citation>
    <scope>NUCLEOTIDE SEQUENCE [LARGE SCALE GENOMIC DNA]</scope>
    <source>
        <strain evidence="2">091103-1</strain>
    </source>
</reference>
<dbReference type="AlphaFoldDB" id="A0A317T1M0"/>
<gene>
    <name evidence="2" type="ORF">C7212DRAFT_304357</name>
</gene>
<proteinExistence type="predicted"/>
<dbReference type="EMBL" id="PYWC01000009">
    <property type="protein sequence ID" value="PWW79316.1"/>
    <property type="molecule type" value="Genomic_DNA"/>
</dbReference>